<dbReference type="AlphaFoldDB" id="A0A0G1PM82"/>
<comment type="caution">
    <text evidence="2">The sequence shown here is derived from an EMBL/GenBank/DDBJ whole genome shotgun (WGS) entry which is preliminary data.</text>
</comment>
<evidence type="ECO:0008006" key="4">
    <source>
        <dbReference type="Google" id="ProtNLM"/>
    </source>
</evidence>
<sequence length="281" mass="31783">MLLTKLPKSSVNQSKRLRRRLRNIIDSLTPQNHPGKRILPFVLFILFLFITNNLFTISQTECQLDREVCPPEIVQKLDKLTGSNILFLNQKQLSGVLMDSFPVEKVGIGFQMFNTLKVNLDGGHPPILTMVYLVKELPMVSVDKASGSTESAGWPKPSEELKIFTQNASPSSFGIWDNGRMTPVATDEAKIIYILSKKPDEETVKSLYRLTKIANKYLNVDSILVLGQRVFLSQADQPDIIVSVPFDEEQVSEAIKSYSYLVTLKKDVKVIDLRFKNPIIR</sequence>
<dbReference type="Proteomes" id="UP000034794">
    <property type="component" value="Unassembled WGS sequence"/>
</dbReference>
<keyword evidence="1" id="KW-0472">Membrane</keyword>
<accession>A0A0G1PM82</accession>
<name>A0A0G1PM82_9BACT</name>
<dbReference type="EMBL" id="LCMI01000001">
    <property type="protein sequence ID" value="KKU33787.1"/>
    <property type="molecule type" value="Genomic_DNA"/>
</dbReference>
<organism evidence="2 3">
    <name type="scientific">Candidatus Collierbacteria bacterium GW2011_GWA2_46_26</name>
    <dbReference type="NCBI Taxonomy" id="1618381"/>
    <lineage>
        <taxon>Bacteria</taxon>
        <taxon>Candidatus Collieribacteriota</taxon>
    </lineage>
</organism>
<feature type="transmembrane region" description="Helical" evidence="1">
    <location>
        <begin position="38"/>
        <end position="57"/>
    </location>
</feature>
<evidence type="ECO:0000313" key="2">
    <source>
        <dbReference type="EMBL" id="KKU33787.1"/>
    </source>
</evidence>
<protein>
    <recommendedName>
        <fullName evidence="4">POTRA domain-containing protein</fullName>
    </recommendedName>
</protein>
<evidence type="ECO:0000256" key="1">
    <source>
        <dbReference type="SAM" id="Phobius"/>
    </source>
</evidence>
<proteinExistence type="predicted"/>
<evidence type="ECO:0000313" key="3">
    <source>
        <dbReference type="Proteomes" id="UP000034794"/>
    </source>
</evidence>
<gene>
    <name evidence="2" type="ORF">UX47_C0001G0070</name>
</gene>
<keyword evidence="1" id="KW-1133">Transmembrane helix</keyword>
<reference evidence="2 3" key="1">
    <citation type="journal article" date="2015" name="Nature">
        <title>rRNA introns, odd ribosomes, and small enigmatic genomes across a large radiation of phyla.</title>
        <authorList>
            <person name="Brown C.T."/>
            <person name="Hug L.A."/>
            <person name="Thomas B.C."/>
            <person name="Sharon I."/>
            <person name="Castelle C.J."/>
            <person name="Singh A."/>
            <person name="Wilkins M.J."/>
            <person name="Williams K.H."/>
            <person name="Banfield J.F."/>
        </authorList>
    </citation>
    <scope>NUCLEOTIDE SEQUENCE [LARGE SCALE GENOMIC DNA]</scope>
</reference>
<keyword evidence="1" id="KW-0812">Transmembrane</keyword>